<keyword evidence="1" id="KW-0472">Membrane</keyword>
<evidence type="ECO:0000256" key="1">
    <source>
        <dbReference type="SAM" id="Phobius"/>
    </source>
</evidence>
<proteinExistence type="predicted"/>
<dbReference type="KEGG" id="ssai:N0B31_04890"/>
<accession>A0A9E7U964</accession>
<feature type="transmembrane region" description="Helical" evidence="1">
    <location>
        <begin position="54"/>
        <end position="73"/>
    </location>
</feature>
<dbReference type="RefSeq" id="WP_260594721.1">
    <property type="nucleotide sequence ID" value="NZ_CP104003.1"/>
</dbReference>
<name>A0A9E7U964_9EURY</name>
<protein>
    <submittedName>
        <fullName evidence="2">Uncharacterized protein</fullName>
    </submittedName>
</protein>
<dbReference type="Proteomes" id="UP001057580">
    <property type="component" value="Chromosome"/>
</dbReference>
<reference evidence="2" key="1">
    <citation type="submission" date="2022-09" db="EMBL/GenBank/DDBJ databases">
        <title>Diverse halophilic archaea isolated from saline environments.</title>
        <authorList>
            <person name="Cui H.-L."/>
        </authorList>
    </citation>
    <scope>NUCLEOTIDE SEQUENCE</scope>
    <source>
        <strain evidence="2">ZS-35-S2</strain>
    </source>
</reference>
<gene>
    <name evidence="2" type="ORF">N0B31_04890</name>
</gene>
<keyword evidence="1" id="KW-0812">Transmembrane</keyword>
<organism evidence="2 3">
    <name type="scientific">Salinirubellus salinus</name>
    <dbReference type="NCBI Taxonomy" id="1364945"/>
    <lineage>
        <taxon>Archaea</taxon>
        <taxon>Methanobacteriati</taxon>
        <taxon>Methanobacteriota</taxon>
        <taxon>Stenosarchaea group</taxon>
        <taxon>Halobacteria</taxon>
        <taxon>Halobacteriales</taxon>
        <taxon>Natronomonadaceae</taxon>
        <taxon>Salinirubellus</taxon>
    </lineage>
</organism>
<dbReference type="EMBL" id="CP104003">
    <property type="protein sequence ID" value="UWM55621.1"/>
    <property type="molecule type" value="Genomic_DNA"/>
</dbReference>
<evidence type="ECO:0000313" key="3">
    <source>
        <dbReference type="Proteomes" id="UP001057580"/>
    </source>
</evidence>
<keyword evidence="3" id="KW-1185">Reference proteome</keyword>
<keyword evidence="1" id="KW-1133">Transmembrane helix</keyword>
<sequence>MSATDAFRRKVVAGVALVLSTTGLLTMALASGGRIGPTESLFEVVWGETGQRYAFWYGLLATGGGLAIGRFVGTDRQGDGPSETQSR</sequence>
<evidence type="ECO:0000313" key="2">
    <source>
        <dbReference type="EMBL" id="UWM55621.1"/>
    </source>
</evidence>
<dbReference type="AlphaFoldDB" id="A0A9E7U964"/>
<dbReference type="GeneID" id="74941734"/>